<proteinExistence type="predicted"/>
<protein>
    <submittedName>
        <fullName evidence="1">Uncharacterized protein</fullName>
    </submittedName>
</protein>
<evidence type="ECO:0000313" key="1">
    <source>
        <dbReference type="EMBL" id="TNN26751.1"/>
    </source>
</evidence>
<sequence length="120" mass="12581">MVLLCVLRSGRFSLAARLTRSCGRAGRPAAGTRRAAPRPPLASGVTWSRWSPRLVNNGSSAACRLAGPGPGSPARPGPVLRAHLFHTSAPARAPLPAPLVWLLLKPLQKLAAIILGRCVI</sequence>
<dbReference type="EMBL" id="SRLO01009566">
    <property type="protein sequence ID" value="TNN26751.1"/>
    <property type="molecule type" value="Genomic_DNA"/>
</dbReference>
<dbReference type="Proteomes" id="UP000314294">
    <property type="component" value="Unassembled WGS sequence"/>
</dbReference>
<dbReference type="AlphaFoldDB" id="A0A4Z2EDD1"/>
<reference evidence="1 2" key="1">
    <citation type="submission" date="2019-03" db="EMBL/GenBank/DDBJ databases">
        <title>First draft genome of Liparis tanakae, snailfish: a comprehensive survey of snailfish specific genes.</title>
        <authorList>
            <person name="Kim W."/>
            <person name="Song I."/>
            <person name="Jeong J.-H."/>
            <person name="Kim D."/>
            <person name="Kim S."/>
            <person name="Ryu S."/>
            <person name="Song J.Y."/>
            <person name="Lee S.K."/>
        </authorList>
    </citation>
    <scope>NUCLEOTIDE SEQUENCE [LARGE SCALE GENOMIC DNA]</scope>
    <source>
        <tissue evidence="1">Muscle</tissue>
    </source>
</reference>
<keyword evidence="2" id="KW-1185">Reference proteome</keyword>
<evidence type="ECO:0000313" key="2">
    <source>
        <dbReference type="Proteomes" id="UP000314294"/>
    </source>
</evidence>
<gene>
    <name evidence="1" type="ORF">EYF80_063112</name>
</gene>
<organism evidence="1 2">
    <name type="scientific">Liparis tanakae</name>
    <name type="common">Tanaka's snailfish</name>
    <dbReference type="NCBI Taxonomy" id="230148"/>
    <lineage>
        <taxon>Eukaryota</taxon>
        <taxon>Metazoa</taxon>
        <taxon>Chordata</taxon>
        <taxon>Craniata</taxon>
        <taxon>Vertebrata</taxon>
        <taxon>Euteleostomi</taxon>
        <taxon>Actinopterygii</taxon>
        <taxon>Neopterygii</taxon>
        <taxon>Teleostei</taxon>
        <taxon>Neoteleostei</taxon>
        <taxon>Acanthomorphata</taxon>
        <taxon>Eupercaria</taxon>
        <taxon>Perciformes</taxon>
        <taxon>Cottioidei</taxon>
        <taxon>Cottales</taxon>
        <taxon>Liparidae</taxon>
        <taxon>Liparis</taxon>
    </lineage>
</organism>
<name>A0A4Z2EDD1_9TELE</name>
<comment type="caution">
    <text evidence="1">The sequence shown here is derived from an EMBL/GenBank/DDBJ whole genome shotgun (WGS) entry which is preliminary data.</text>
</comment>
<accession>A0A4Z2EDD1</accession>